<sequence length="58" mass="7206">MISQKGRKEETERKDDKWKENMVQRKENIVQRKENMVRRKENMVRKEKTGWGKESDIR</sequence>
<dbReference type="EMBL" id="KN837139">
    <property type="protein sequence ID" value="KIJ41043.1"/>
    <property type="molecule type" value="Genomic_DNA"/>
</dbReference>
<protein>
    <submittedName>
        <fullName evidence="2">Uncharacterized protein</fullName>
    </submittedName>
</protein>
<evidence type="ECO:0000313" key="2">
    <source>
        <dbReference type="EMBL" id="KIJ25357.1"/>
    </source>
</evidence>
<gene>
    <name evidence="3" type="ORF">M422DRAFT_31929</name>
    <name evidence="2" type="ORF">M422DRAFT_38800</name>
</gene>
<dbReference type="AlphaFoldDB" id="A0A0C9U8J5"/>
<dbReference type="HOGENOM" id="CLU_2980598_0_0_1"/>
<evidence type="ECO:0000313" key="3">
    <source>
        <dbReference type="EMBL" id="KIJ41043.1"/>
    </source>
</evidence>
<dbReference type="Proteomes" id="UP000054279">
    <property type="component" value="Unassembled WGS sequence"/>
</dbReference>
<evidence type="ECO:0000313" key="4">
    <source>
        <dbReference type="Proteomes" id="UP000054279"/>
    </source>
</evidence>
<keyword evidence="4" id="KW-1185">Reference proteome</keyword>
<reference evidence="2 4" key="1">
    <citation type="submission" date="2014-06" db="EMBL/GenBank/DDBJ databases">
        <title>Evolutionary Origins and Diversification of the Mycorrhizal Mutualists.</title>
        <authorList>
            <consortium name="DOE Joint Genome Institute"/>
            <consortium name="Mycorrhizal Genomics Consortium"/>
            <person name="Kohler A."/>
            <person name="Kuo A."/>
            <person name="Nagy L.G."/>
            <person name="Floudas D."/>
            <person name="Copeland A."/>
            <person name="Barry K.W."/>
            <person name="Cichocki N."/>
            <person name="Veneault-Fourrey C."/>
            <person name="LaButti K."/>
            <person name="Lindquist E.A."/>
            <person name="Lipzen A."/>
            <person name="Lundell T."/>
            <person name="Morin E."/>
            <person name="Murat C."/>
            <person name="Riley R."/>
            <person name="Ohm R."/>
            <person name="Sun H."/>
            <person name="Tunlid A."/>
            <person name="Henrissat B."/>
            <person name="Grigoriev I.V."/>
            <person name="Hibbett D.S."/>
            <person name="Martin F."/>
        </authorList>
    </citation>
    <scope>NUCLEOTIDE SEQUENCE [LARGE SCALE GENOMIC DNA]</scope>
    <source>
        <strain evidence="2 4">SS14</strain>
    </source>
</reference>
<accession>A0A0C9U8J5</accession>
<organism evidence="2 4">
    <name type="scientific">Sphaerobolus stellatus (strain SS14)</name>
    <dbReference type="NCBI Taxonomy" id="990650"/>
    <lineage>
        <taxon>Eukaryota</taxon>
        <taxon>Fungi</taxon>
        <taxon>Dikarya</taxon>
        <taxon>Basidiomycota</taxon>
        <taxon>Agaricomycotina</taxon>
        <taxon>Agaricomycetes</taxon>
        <taxon>Phallomycetidae</taxon>
        <taxon>Geastrales</taxon>
        <taxon>Sphaerobolaceae</taxon>
        <taxon>Sphaerobolus</taxon>
    </lineage>
</organism>
<proteinExistence type="predicted"/>
<dbReference type="EMBL" id="KN837419">
    <property type="protein sequence ID" value="KIJ25357.1"/>
    <property type="molecule type" value="Genomic_DNA"/>
</dbReference>
<evidence type="ECO:0000256" key="1">
    <source>
        <dbReference type="SAM" id="MobiDB-lite"/>
    </source>
</evidence>
<name>A0A0C9U8J5_SPHS4</name>
<feature type="region of interest" description="Disordered" evidence="1">
    <location>
        <begin position="1"/>
        <end position="58"/>
    </location>
</feature>